<dbReference type="Proteomes" id="UP000184207">
    <property type="component" value="Unassembled WGS sequence"/>
</dbReference>
<name>A0A1M7S6S6_FERGO</name>
<evidence type="ECO:0000313" key="2">
    <source>
        <dbReference type="EMBL" id="SHN54098.1"/>
    </source>
</evidence>
<evidence type="ECO:0000313" key="3">
    <source>
        <dbReference type="Proteomes" id="UP000184207"/>
    </source>
</evidence>
<dbReference type="RefSeq" id="WP_072758101.1">
    <property type="nucleotide sequence ID" value="NZ_FRDJ01000002.1"/>
</dbReference>
<evidence type="ECO:0000256" key="1">
    <source>
        <dbReference type="SAM" id="Phobius"/>
    </source>
</evidence>
<dbReference type="EMBL" id="FRDJ01000002">
    <property type="protein sequence ID" value="SHN54098.1"/>
    <property type="molecule type" value="Genomic_DNA"/>
</dbReference>
<reference evidence="3" key="1">
    <citation type="submission" date="2016-12" db="EMBL/GenBank/DDBJ databases">
        <authorList>
            <person name="Varghese N."/>
            <person name="Submissions S."/>
        </authorList>
    </citation>
    <scope>NUCLEOTIDE SEQUENCE [LARGE SCALE GENOMIC DNA]</scope>
    <source>
        <strain evidence="3">DSM 13020</strain>
    </source>
</reference>
<keyword evidence="1" id="KW-0472">Membrane</keyword>
<protein>
    <submittedName>
        <fullName evidence="2">Uncharacterized protein</fullName>
    </submittedName>
</protein>
<accession>A0A1M7S6S6</accession>
<feature type="transmembrane region" description="Helical" evidence="1">
    <location>
        <begin position="6"/>
        <end position="26"/>
    </location>
</feature>
<sequence>MDQNLLTWVLIGVLAVGIVVGAIFFLMPKDKYIEVDGVKVWKIPNDAEIIFVDQSKAASVKSLVQKGQLIAFVGEAQGTGTSQDKEKAKIRAYQQVAEFLNAKVQTFAQLVEGQLQNVQVSGNKQEIVSASVDAYKRVTSLLADANISGAYVFAVWTVKQGNVVNTYSLLVYDPAQIIKLLEIDAVVKQKVDELGKQGVNFFENLNAVLGEATKGTPMEQK</sequence>
<proteinExistence type="predicted"/>
<keyword evidence="1" id="KW-0812">Transmembrane</keyword>
<keyword evidence="3" id="KW-1185">Reference proteome</keyword>
<organism evidence="2 3">
    <name type="scientific">Fervidobacterium gondwanense DSM 13020</name>
    <dbReference type="NCBI Taxonomy" id="1121883"/>
    <lineage>
        <taxon>Bacteria</taxon>
        <taxon>Thermotogati</taxon>
        <taxon>Thermotogota</taxon>
        <taxon>Thermotogae</taxon>
        <taxon>Thermotogales</taxon>
        <taxon>Fervidobacteriaceae</taxon>
        <taxon>Fervidobacterium</taxon>
    </lineage>
</organism>
<dbReference type="STRING" id="1121883.SAMN02745226_00564"/>
<gene>
    <name evidence="2" type="ORF">SAMN02745226_00564</name>
</gene>
<keyword evidence="1" id="KW-1133">Transmembrane helix</keyword>
<dbReference type="OrthoDB" id="44632at2"/>
<dbReference type="AlphaFoldDB" id="A0A1M7S6S6"/>